<organism evidence="6 7">
    <name type="scientific">Lecanosticta acicola</name>
    <dbReference type="NCBI Taxonomy" id="111012"/>
    <lineage>
        <taxon>Eukaryota</taxon>
        <taxon>Fungi</taxon>
        <taxon>Dikarya</taxon>
        <taxon>Ascomycota</taxon>
        <taxon>Pezizomycotina</taxon>
        <taxon>Dothideomycetes</taxon>
        <taxon>Dothideomycetidae</taxon>
        <taxon>Mycosphaerellales</taxon>
        <taxon>Mycosphaerellaceae</taxon>
        <taxon>Lecanosticta</taxon>
    </lineage>
</organism>
<dbReference type="InterPro" id="IPR036322">
    <property type="entry name" value="WD40_repeat_dom_sf"/>
</dbReference>
<dbReference type="SUPFAM" id="SSF50978">
    <property type="entry name" value="WD40 repeat-like"/>
    <property type="match status" value="1"/>
</dbReference>
<comment type="subcellular location">
    <subcellularLocation>
        <location evidence="1">Vacuole membrane</location>
        <topology evidence="1">Peripheral membrane protein</topology>
    </subcellularLocation>
</comment>
<evidence type="ECO:0000256" key="1">
    <source>
        <dbReference type="ARBA" id="ARBA00004148"/>
    </source>
</evidence>
<evidence type="ECO:0000313" key="7">
    <source>
        <dbReference type="Proteomes" id="UP001296104"/>
    </source>
</evidence>
<dbReference type="Gene3D" id="2.130.10.10">
    <property type="entry name" value="YVTN repeat-like/Quinoprotein amine dehydrogenase"/>
    <property type="match status" value="1"/>
</dbReference>
<reference evidence="6" key="1">
    <citation type="submission" date="2023-11" db="EMBL/GenBank/DDBJ databases">
        <authorList>
            <person name="Alioto T."/>
            <person name="Alioto T."/>
            <person name="Gomez Garrido J."/>
        </authorList>
    </citation>
    <scope>NUCLEOTIDE SEQUENCE</scope>
</reference>
<feature type="region of interest" description="Disordered" evidence="5">
    <location>
        <begin position="265"/>
        <end position="329"/>
    </location>
</feature>
<keyword evidence="7" id="KW-1185">Reference proteome</keyword>
<dbReference type="EMBL" id="CAVMBE010000013">
    <property type="protein sequence ID" value="CAK3931087.1"/>
    <property type="molecule type" value="Genomic_DNA"/>
</dbReference>
<dbReference type="SMART" id="SM00320">
    <property type="entry name" value="WD40"/>
    <property type="match status" value="2"/>
</dbReference>
<dbReference type="InterPro" id="IPR015943">
    <property type="entry name" value="WD40/YVTN_repeat-like_dom_sf"/>
</dbReference>
<gene>
    <name evidence="6" type="ORF">LECACI_7A002933</name>
</gene>
<dbReference type="InterPro" id="IPR048720">
    <property type="entry name" value="PROPPIN"/>
</dbReference>
<evidence type="ECO:0000256" key="2">
    <source>
        <dbReference type="ARBA" id="ARBA00022574"/>
    </source>
</evidence>
<proteinExistence type="inferred from homology"/>
<dbReference type="Pfam" id="PF21032">
    <property type="entry name" value="PROPPIN"/>
    <property type="match status" value="1"/>
</dbReference>
<evidence type="ECO:0000256" key="4">
    <source>
        <dbReference type="ARBA" id="ARBA00025740"/>
    </source>
</evidence>
<protein>
    <submittedName>
        <fullName evidence="6">Autophagy-related 18</fullName>
    </submittedName>
</protein>
<dbReference type="Proteomes" id="UP001296104">
    <property type="component" value="Unassembled WGS sequence"/>
</dbReference>
<dbReference type="GO" id="GO:0005774">
    <property type="term" value="C:vacuolar membrane"/>
    <property type="evidence" value="ECO:0007669"/>
    <property type="project" value="UniProtKB-SubCell"/>
</dbReference>
<keyword evidence="2" id="KW-0853">WD repeat</keyword>
<evidence type="ECO:0000313" key="6">
    <source>
        <dbReference type="EMBL" id="CAK3931087.1"/>
    </source>
</evidence>
<dbReference type="PANTHER" id="PTHR11227">
    <property type="entry name" value="WD-REPEAT PROTEIN INTERACTING WITH PHOSPHOINOSIDES WIPI -RELATED"/>
    <property type="match status" value="1"/>
</dbReference>
<name>A0AAI9E9D1_9PEZI</name>
<comment type="caution">
    <text evidence="6">The sequence shown here is derived from an EMBL/GenBank/DDBJ whole genome shotgun (WGS) entry which is preliminary data.</text>
</comment>
<comment type="similarity">
    <text evidence="4">Belongs to the WD repeat PROPPIN family.</text>
</comment>
<sequence>MAGLNYVTFNQDHSLLAVATTRGLRVYNTDPFELQNHSYQEDISLVEQLFSTSLVAMILTPRLLRIVNTKRSQKHSTICELTFHGMVVAVKMNRKRLIVMLEEVAFIYDISNMKMLQQQSTPVNPAGICAISPNSENNYLAVPHYQKPSQSTQAQPSHVPKSVAKEPISGDVMLFDLNKMEEVTVIQAHQAALSYIAINNDGTLMATSSEKGTVIRVFSIPDGKKLYQFRRGSMPARIYCMSFNATSTLLCVSSATETIHVFKLAPPGSHSNGNENGARPMSPQSPPRKSSFTAGDRSQSPSQFSEDAQEGNSGRDGDPAALENARQPRQAGFMSMVRRTSQNVSTSFVSRAAGYLPQSVTEMWEPQRDFAWVRVPRGANGQPVRSVVAMANNTPHVMVATNEGDFYVYSIDLEKGGEGTLLRRFDELHSLKYRKSNGFDED</sequence>
<dbReference type="InterPro" id="IPR001680">
    <property type="entry name" value="WD40_rpt"/>
</dbReference>
<feature type="compositionally biased region" description="Polar residues" evidence="5">
    <location>
        <begin position="287"/>
        <end position="312"/>
    </location>
</feature>
<dbReference type="AlphaFoldDB" id="A0AAI9E9D1"/>
<evidence type="ECO:0000256" key="5">
    <source>
        <dbReference type="SAM" id="MobiDB-lite"/>
    </source>
</evidence>
<evidence type="ECO:0000256" key="3">
    <source>
        <dbReference type="ARBA" id="ARBA00022737"/>
    </source>
</evidence>
<accession>A0AAI9E9D1</accession>
<keyword evidence="3" id="KW-0677">Repeat</keyword>